<feature type="domain" description="AMP-dependent synthetase/ligase" evidence="1">
    <location>
        <begin position="1"/>
        <end position="245"/>
    </location>
</feature>
<protein>
    <submittedName>
        <fullName evidence="2">Amino acid adenylation</fullName>
    </submittedName>
</protein>
<dbReference type="AlphaFoldDB" id="A0A3M4VDZ8"/>
<dbReference type="PROSITE" id="PS00455">
    <property type="entry name" value="AMP_BINDING"/>
    <property type="match status" value="1"/>
</dbReference>
<dbReference type="Gene3D" id="3.40.50.980">
    <property type="match status" value="2"/>
</dbReference>
<dbReference type="InterPro" id="IPR020845">
    <property type="entry name" value="AMP-binding_CS"/>
</dbReference>
<dbReference type="EMBL" id="RBRY01000181">
    <property type="protein sequence ID" value="RMR50040.1"/>
    <property type="molecule type" value="Genomic_DNA"/>
</dbReference>
<sequence length="247" mass="26467">MTYAELNSRANRLAHHLISQGVIAGDAVAILLPRSLDLLVAQLAINKCAAVYVPLDVNAPQERQAFMVQDSGARQILTHGDLDVPQGAARIDLDRLALAQQSDANPDRVCIGESAAYIMYTSGSTGTPKGVLVPHRAIARLVINNGYAEFNAQDRVAFASNPAFDASTLDVWAPLLNGGCVVVVDQDVLLSLPEFKALLLEQSVSVLWMTAGLFHQYASGLYDAFAQLRYLIVGGDVLDPSVIAQVL</sequence>
<comment type="caution">
    <text evidence="2">The sequence shown here is derived from an EMBL/GenBank/DDBJ whole genome shotgun (WGS) entry which is preliminary data.</text>
</comment>
<evidence type="ECO:0000313" key="3">
    <source>
        <dbReference type="Proteomes" id="UP000278332"/>
    </source>
</evidence>
<dbReference type="InterPro" id="IPR020459">
    <property type="entry name" value="AMP-binding"/>
</dbReference>
<dbReference type="PRINTS" id="PR00154">
    <property type="entry name" value="AMPBINDING"/>
</dbReference>
<organism evidence="2 3">
    <name type="scientific">Pseudomonas cichorii</name>
    <dbReference type="NCBI Taxonomy" id="36746"/>
    <lineage>
        <taxon>Bacteria</taxon>
        <taxon>Pseudomonadati</taxon>
        <taxon>Pseudomonadota</taxon>
        <taxon>Gammaproteobacteria</taxon>
        <taxon>Pseudomonadales</taxon>
        <taxon>Pseudomonadaceae</taxon>
        <taxon>Pseudomonas</taxon>
    </lineage>
</organism>
<dbReference type="SUPFAM" id="SSF56801">
    <property type="entry name" value="Acetyl-CoA synthetase-like"/>
    <property type="match status" value="1"/>
</dbReference>
<gene>
    <name evidence="2" type="ORF">ALP84_00657</name>
</gene>
<dbReference type="InterPro" id="IPR000873">
    <property type="entry name" value="AMP-dep_synth/lig_dom"/>
</dbReference>
<dbReference type="FunFam" id="3.40.50.980:FF:000001">
    <property type="entry name" value="Non-ribosomal peptide synthetase"/>
    <property type="match status" value="1"/>
</dbReference>
<dbReference type="GO" id="GO:0044550">
    <property type="term" value="P:secondary metabolite biosynthetic process"/>
    <property type="evidence" value="ECO:0007669"/>
    <property type="project" value="TreeGrafter"/>
</dbReference>
<dbReference type="Proteomes" id="UP000278332">
    <property type="component" value="Unassembled WGS sequence"/>
</dbReference>
<accession>A0A3M4VDZ8</accession>
<dbReference type="GO" id="GO:0031177">
    <property type="term" value="F:phosphopantetheine binding"/>
    <property type="evidence" value="ECO:0007669"/>
    <property type="project" value="TreeGrafter"/>
</dbReference>
<dbReference type="PANTHER" id="PTHR45527:SF1">
    <property type="entry name" value="FATTY ACID SYNTHASE"/>
    <property type="match status" value="1"/>
</dbReference>
<evidence type="ECO:0000313" key="2">
    <source>
        <dbReference type="EMBL" id="RMR50040.1"/>
    </source>
</evidence>
<dbReference type="Pfam" id="PF00501">
    <property type="entry name" value="AMP-binding"/>
    <property type="match status" value="1"/>
</dbReference>
<feature type="non-terminal residue" evidence="2">
    <location>
        <position position="247"/>
    </location>
</feature>
<dbReference type="GO" id="GO:0005829">
    <property type="term" value="C:cytosol"/>
    <property type="evidence" value="ECO:0007669"/>
    <property type="project" value="TreeGrafter"/>
</dbReference>
<evidence type="ECO:0000259" key="1">
    <source>
        <dbReference type="Pfam" id="PF00501"/>
    </source>
</evidence>
<name>A0A3M4VDZ8_PSECI</name>
<dbReference type="GO" id="GO:0043041">
    <property type="term" value="P:amino acid activation for nonribosomal peptide biosynthetic process"/>
    <property type="evidence" value="ECO:0007669"/>
    <property type="project" value="TreeGrafter"/>
</dbReference>
<reference evidence="2 3" key="1">
    <citation type="submission" date="2018-08" db="EMBL/GenBank/DDBJ databases">
        <title>Recombination of ecologically and evolutionarily significant loci maintains genetic cohesion in the Pseudomonas syringae species complex.</title>
        <authorList>
            <person name="Dillon M."/>
            <person name="Thakur S."/>
            <person name="Almeida R.N.D."/>
            <person name="Weir B.S."/>
            <person name="Guttman D.S."/>
        </authorList>
    </citation>
    <scope>NUCLEOTIDE SEQUENCE [LARGE SCALE GENOMIC DNA]</scope>
    <source>
        <strain evidence="2 3">ICMP 6917</strain>
    </source>
</reference>
<proteinExistence type="predicted"/>
<dbReference type="PANTHER" id="PTHR45527">
    <property type="entry name" value="NONRIBOSOMAL PEPTIDE SYNTHETASE"/>
    <property type="match status" value="1"/>
</dbReference>